<keyword evidence="4" id="KW-0433">Leucine-rich repeat</keyword>
<dbReference type="Gene3D" id="2.60.40.10">
    <property type="entry name" value="Immunoglobulins"/>
    <property type="match status" value="5"/>
</dbReference>
<comment type="catalytic activity">
    <reaction evidence="15">
        <text>L-threonyl-[protein] + ATP = O-phospho-L-threonyl-[protein] + ADP + H(+)</text>
        <dbReference type="Rhea" id="RHEA:46608"/>
        <dbReference type="Rhea" id="RHEA-COMP:11060"/>
        <dbReference type="Rhea" id="RHEA-COMP:11605"/>
        <dbReference type="ChEBI" id="CHEBI:15378"/>
        <dbReference type="ChEBI" id="CHEBI:30013"/>
        <dbReference type="ChEBI" id="CHEBI:30616"/>
        <dbReference type="ChEBI" id="CHEBI:61977"/>
        <dbReference type="ChEBI" id="CHEBI:456216"/>
        <dbReference type="EC" id="2.7.11.1"/>
    </reaction>
</comment>
<dbReference type="OrthoDB" id="627712at2"/>
<comment type="caution">
    <text evidence="18">The sequence shown here is derived from an EMBL/GenBank/DDBJ whole genome shotgun (WGS) entry which is preliminary data.</text>
</comment>
<dbReference type="InterPro" id="IPR003599">
    <property type="entry name" value="Ig_sub"/>
</dbReference>
<evidence type="ECO:0000256" key="7">
    <source>
        <dbReference type="ARBA" id="ARBA00022729"/>
    </source>
</evidence>
<evidence type="ECO:0000256" key="4">
    <source>
        <dbReference type="ARBA" id="ARBA00022614"/>
    </source>
</evidence>
<feature type="domain" description="Ig-like" evidence="17">
    <location>
        <begin position="666"/>
        <end position="747"/>
    </location>
</feature>
<dbReference type="FunFam" id="3.80.10.10:FF:000041">
    <property type="entry name" value="LRR receptor-like serine/threonine-protein kinase ERECTA"/>
    <property type="match status" value="2"/>
</dbReference>
<evidence type="ECO:0000256" key="13">
    <source>
        <dbReference type="ARBA" id="ARBA00023136"/>
    </source>
</evidence>
<dbReference type="InterPro" id="IPR003591">
    <property type="entry name" value="Leu-rich_rpt_typical-subtyp"/>
</dbReference>
<dbReference type="GO" id="GO:0004674">
    <property type="term" value="F:protein serine/threonine kinase activity"/>
    <property type="evidence" value="ECO:0007669"/>
    <property type="project" value="UniProtKB-KW"/>
</dbReference>
<evidence type="ECO:0000313" key="19">
    <source>
        <dbReference type="Proteomes" id="UP000307602"/>
    </source>
</evidence>
<dbReference type="RefSeq" id="WP_135878423.1">
    <property type="nucleotide sequence ID" value="NZ_SRSO01000028.1"/>
</dbReference>
<gene>
    <name evidence="18" type="ORF">EM932_17070</name>
</gene>
<dbReference type="InterPro" id="IPR032675">
    <property type="entry name" value="LRR_dom_sf"/>
</dbReference>
<keyword evidence="8" id="KW-0677">Repeat</keyword>
<dbReference type="InterPro" id="IPR055414">
    <property type="entry name" value="LRR_R13L4/SHOC2-like"/>
</dbReference>
<evidence type="ECO:0000256" key="2">
    <source>
        <dbReference type="ARBA" id="ARBA00012513"/>
    </source>
</evidence>
<dbReference type="FunFam" id="3.80.10.10:FF:000095">
    <property type="entry name" value="LRR receptor-like serine/threonine-protein kinase GSO1"/>
    <property type="match status" value="3"/>
</dbReference>
<dbReference type="PANTHER" id="PTHR48005:SF13">
    <property type="entry name" value="SERINE_THREONINE-PROTEIN KINASE DDB_G0278509-RELATED"/>
    <property type="match status" value="1"/>
</dbReference>
<keyword evidence="5" id="KW-0808">Transferase</keyword>
<dbReference type="GO" id="GO:0016020">
    <property type="term" value="C:membrane"/>
    <property type="evidence" value="ECO:0007669"/>
    <property type="project" value="UniProtKB-SubCell"/>
</dbReference>
<keyword evidence="6" id="KW-0812">Transmembrane</keyword>
<dbReference type="PROSITE" id="PS51450">
    <property type="entry name" value="LRR"/>
    <property type="match status" value="4"/>
</dbReference>
<evidence type="ECO:0000256" key="5">
    <source>
        <dbReference type="ARBA" id="ARBA00022679"/>
    </source>
</evidence>
<keyword evidence="3" id="KW-0723">Serine/threonine-protein kinase</keyword>
<evidence type="ECO:0000256" key="12">
    <source>
        <dbReference type="ARBA" id="ARBA00022989"/>
    </source>
</evidence>
<keyword evidence="11" id="KW-0067">ATP-binding</keyword>
<evidence type="ECO:0000313" key="18">
    <source>
        <dbReference type="EMBL" id="TGV01071.1"/>
    </source>
</evidence>
<keyword evidence="12" id="KW-1133">Transmembrane helix</keyword>
<dbReference type="GO" id="GO:0005524">
    <property type="term" value="F:ATP binding"/>
    <property type="evidence" value="ECO:0007669"/>
    <property type="project" value="UniProtKB-KW"/>
</dbReference>
<dbReference type="PANTHER" id="PTHR48005">
    <property type="entry name" value="LEUCINE RICH REPEAT KINASE 2"/>
    <property type="match status" value="1"/>
</dbReference>
<accession>A0A4S1DSV1</accession>
<comment type="catalytic activity">
    <reaction evidence="16">
        <text>L-seryl-[protein] + ATP = O-phospho-L-seryl-[protein] + ADP + H(+)</text>
        <dbReference type="Rhea" id="RHEA:17989"/>
        <dbReference type="Rhea" id="RHEA-COMP:9863"/>
        <dbReference type="Rhea" id="RHEA-COMP:11604"/>
        <dbReference type="ChEBI" id="CHEBI:15378"/>
        <dbReference type="ChEBI" id="CHEBI:29999"/>
        <dbReference type="ChEBI" id="CHEBI:30616"/>
        <dbReference type="ChEBI" id="CHEBI:83421"/>
        <dbReference type="ChEBI" id="CHEBI:456216"/>
        <dbReference type="EC" id="2.7.11.1"/>
    </reaction>
</comment>
<dbReference type="InterPro" id="IPR001611">
    <property type="entry name" value="Leu-rich_rpt"/>
</dbReference>
<reference evidence="18 19" key="1">
    <citation type="submission" date="2019-04" db="EMBL/GenBank/DDBJ databases">
        <authorList>
            <person name="Liu A."/>
        </authorList>
    </citation>
    <scope>NUCLEOTIDE SEQUENCE [LARGE SCALE GENOMIC DNA]</scope>
    <source>
        <strain evidence="18 19">RZ03</strain>
    </source>
</reference>
<evidence type="ECO:0000256" key="1">
    <source>
        <dbReference type="ARBA" id="ARBA00004370"/>
    </source>
</evidence>
<keyword evidence="19" id="KW-1185">Reference proteome</keyword>
<evidence type="ECO:0000256" key="16">
    <source>
        <dbReference type="ARBA" id="ARBA00048679"/>
    </source>
</evidence>
<dbReference type="SUPFAM" id="SSF52058">
    <property type="entry name" value="L domain-like"/>
    <property type="match status" value="5"/>
</dbReference>
<evidence type="ECO:0000256" key="6">
    <source>
        <dbReference type="ARBA" id="ARBA00022692"/>
    </source>
</evidence>
<dbReference type="Pfam" id="PF00560">
    <property type="entry name" value="LRR_1"/>
    <property type="match status" value="17"/>
</dbReference>
<proteinExistence type="predicted"/>
<sequence>MKIKFYKTYFLVLFLIGVLKSFGQCPVPVPTSERDALVALYNATDGANWTNNTNWNTTVDVCDWYGVTVTNGHVTGLNLSNNQLSGAILIDISTLSGLLTLNLGSNQLTGTIPPELGSLSNLTFLNLSNNQLSGSIPPPQLGNSSNLSYLNLSNNQLTGLIPIEIGSLTSLTYLYLSNNQLSGNIPIELGNLANLQQLYLDRNQLSGSIPVELGNLTNLKGLFLNSNQLSGSIPVELGNLTNLISLYLISNQLSGSIPVELENLTNLQQLFFNSNQLSGNIPSGISNITTLTGLQFFSNKFTFSNFENEHNTYTANLTTYIYNPQAKVDQVETPTAILGTSYTFTTSLSSANNSYQWYKDGVAITGATSKDYTINSVAQTDAGVYHVLATNSIVTGLTLERNTITLAVTADTCGVSEAEKQVLLDLYASTNGSNWVNTLANNKPWDINTLVCDWFGVTVIDGKVTALNLPTNNLIGTIPDNIGGLSNLKTLDLGGNNITGIIPPSLGTLLELETLLLPNNQLTGELPPTLGSLSNLVKMDLSNNNLDSQIPISFCNLTKVTELNLSNNQLIGAIPSQLELMQSLVRLDLRNNQLEGQIPYEIARLYNLEFLGLSNNNFSGTIPINVSTGSNLEAFVFENNKFIFSNFESRHPSYVANLNVEYTFIPQAKTDTEETKTVTTNNPITLTTQLSSLNNNYQWFKDGIAIDGATEREYTINNAAETDSGVYHFTATNSVITGLTLERNPITLNVEQTCTVAATERQALIDLYNTLGGANWTNTLGGNQPWLVNDANALVCDWYGVVVENNEVVEINLAANALIGTLPDVFANLPALRTLKINNNSLQGNVPASIAAIVGLEGFAIENNSFVFSDIESEFSTYYAKMGTSFTYNLQAKTDTEITQTVAETGSITLTTTALTSANNSYQWYKSGLPIAGATTKDLTLTNVTSADAGAYYFEATNSVITGLTLVRHFIKLEVLPAGDTCGVSVAERDALMALYNATDGANWTNTLANDKPWDINVPVCDWYGVTVTDGKVTELKLQNNQLVGAINLELGNLSSLVTLYLHNNQLTGNLPTTLGDLINLNVLYLYKNELTGAIPPELGNLSSLVALSLHENQLTGSIPPELGNLSSLVTLFLYKNQLTGSIPPELGNLSSLVTLYLFENQLTGLIPSEIGNLSNLQQLNLSSNQLTGIIPLELGELSNFTVLDLAFNQLSGFIPPELGSLSNLRRLYLFNNQLSGSIPPELGNLSNLQQLALENNQLEANIPTSLSNISSLIYFRFNTNAFVFSDFENEHNTYTTNLTTYIYSPQAKVDQIETPTVLEGDSYTFTTSLSSPNNSYQWYKDGVAITGATSKEYTINTLALTDAGVYHVVATNSIVTGLTLTRNDITLNVGVPGSCDVSAADRQTLIDFYNATNGDSWTNTINANQPWLVNDPASSVCDWYGVTVDAASKVVGIQLPNNNVRGEIPTFIENLIDLKTLDLSENNIIGEVPTILGNLVNLETLNLSNNVLVGEIPASLGNLVALQTLNLGANRFTESIPSTIGSLQELISLDLNGNKLTGSIPAPLYSLLKLEAVKLQDNKLSGTINSAIGNLTLLQEFWLSNNNFSGSIPTTITGIPVLRSVRLDNNSFGGDIPLLIPNFSVPNTEVKIENNRFVFSDFEAEYPDYSTQLDVFTYDPQAKVDTVETIYVLAGDPVTLGTTALSSPNNSYVWYKDNVAIPGATSSSYTIPSFDPLVHVGSYYFIATNSTIANLELTRHTIYLRELVPIQDLSAIGECSINPAINRQWQITNPNAVEIEVSWEILGTSQTGTYTAYPGNNLLATNTESGANTLVVKWQNEINVEQSINILSNDTPCFPPANCIDVLGTMGSFEGATTAINNGRNGNLDDTGWLIATGTPDAFILPYSNDEDPYLTSIESESPNGGICVGALRDNDLAESFTTTVSGLINETTYIVDFYQSNATDLLDIEFLEEAQTFWEVTFGGTTKNSKSMYPNLGVTTWERQKIEFTAAATSEQLTFTVGSSSSAPTNIYEVYALIDGIRIYPKPANPFTTECADINTQTFCSTDEANEPTIADLVAPEGGSVTWYSKRIGGDRYFDNEKLTEIEIFAGESSSYLIWADNGSGNRVPVEVIFNLGAPEGLQTQSFELNSNPTIADLQVQGTDIIWYPSYTSITPLLSTTPLVNNTKYFAAQGKNLCRLEVSVSIGIPSPIGDVFQEFCSSDNPTVNDLVINVTDTDYTVDWYSSETGGTLYNTTDALVNGTTYYAVQTNGTSYGEERLPVKVSVINVGIEATIHERDITLPENSTLDVLTTFFGLDSGILWFDTPQGGTAYYNYEAQPGETYYTRIGEGLCPALEVLAVTVSIGDVEEPELITCIKFVPQPGAEYVISGWVREEELVAEPAGTKDFNTDTDAKEAFTRILQKMSDEILKKKEIPETFVVESFFEEDLNSDVLLPYIKNFTGNKVTVYNFKFEKQDFQGILKTIGFSFSLDPDKTFKFEYNTPYIQYRRRGRMRNSIYKYPLFNYNFLTLTFKDVKVENGMFQIFSDFEISGKGNEELFTEVSSNTRLRFSGTNLLSDAVNTSGIEGTIQLFDYSENPDYEVMEYVNGVIELSYKDIDGNDMTIGTPEFIPKGAIIDGWQRISTSFTIPNDAAYMKVTLKNKGDGLNAYFDDVRMHPFNSNIKSFVYDPVTQRLQAELDENNYATFYEYDTEGGLVRVKKETERGVYTIQETRSGNSKLNQ</sequence>
<dbReference type="InterPro" id="IPR007110">
    <property type="entry name" value="Ig-like_dom"/>
</dbReference>
<dbReference type="SMART" id="SM00408">
    <property type="entry name" value="IGc2"/>
    <property type="match status" value="4"/>
</dbReference>
<keyword evidence="7" id="KW-0732">Signal</keyword>
<evidence type="ECO:0000256" key="11">
    <source>
        <dbReference type="ARBA" id="ARBA00022840"/>
    </source>
</evidence>
<keyword evidence="14" id="KW-1015">Disulfide bond</keyword>
<dbReference type="InterPro" id="IPR013210">
    <property type="entry name" value="LRR_N_plant-typ"/>
</dbReference>
<evidence type="ECO:0000256" key="9">
    <source>
        <dbReference type="ARBA" id="ARBA00022741"/>
    </source>
</evidence>
<name>A0A4S1DSV1_9FLAO</name>
<feature type="domain" description="Ig-like" evidence="17">
    <location>
        <begin position="1306"/>
        <end position="1387"/>
    </location>
</feature>
<keyword evidence="13" id="KW-0472">Membrane</keyword>
<keyword evidence="10" id="KW-0418">Kinase</keyword>
<dbReference type="InterPro" id="IPR003598">
    <property type="entry name" value="Ig_sub2"/>
</dbReference>
<evidence type="ECO:0000256" key="15">
    <source>
        <dbReference type="ARBA" id="ARBA00047899"/>
    </source>
</evidence>
<evidence type="ECO:0000256" key="10">
    <source>
        <dbReference type="ARBA" id="ARBA00022777"/>
    </source>
</evidence>
<dbReference type="PROSITE" id="PS50835">
    <property type="entry name" value="IG_LIKE"/>
    <property type="match status" value="3"/>
</dbReference>
<dbReference type="Gene3D" id="3.80.10.10">
    <property type="entry name" value="Ribonuclease Inhibitor"/>
    <property type="match status" value="11"/>
</dbReference>
<dbReference type="Pfam" id="PF08263">
    <property type="entry name" value="LRRNT_2"/>
    <property type="match status" value="5"/>
</dbReference>
<organism evidence="18 19">
    <name type="scientific">Flavivirga rizhaonensis</name>
    <dbReference type="NCBI Taxonomy" id="2559571"/>
    <lineage>
        <taxon>Bacteria</taxon>
        <taxon>Pseudomonadati</taxon>
        <taxon>Bacteroidota</taxon>
        <taxon>Flavobacteriia</taxon>
        <taxon>Flavobacteriales</taxon>
        <taxon>Flavobacteriaceae</taxon>
        <taxon>Flavivirga</taxon>
    </lineage>
</organism>
<keyword evidence="9" id="KW-0547">Nucleotide-binding</keyword>
<dbReference type="SMART" id="SM00409">
    <property type="entry name" value="IG"/>
    <property type="match status" value="4"/>
</dbReference>
<dbReference type="FunFam" id="3.80.10.10:FF:000129">
    <property type="entry name" value="Leucine-rich repeat receptor-like kinase"/>
    <property type="match status" value="1"/>
</dbReference>
<evidence type="ECO:0000256" key="3">
    <source>
        <dbReference type="ARBA" id="ARBA00022527"/>
    </source>
</evidence>
<feature type="domain" description="Ig-like" evidence="17">
    <location>
        <begin position="324"/>
        <end position="405"/>
    </location>
</feature>
<dbReference type="InterPro" id="IPR013783">
    <property type="entry name" value="Ig-like_fold"/>
</dbReference>
<evidence type="ECO:0000259" key="17">
    <source>
        <dbReference type="PROSITE" id="PS50835"/>
    </source>
</evidence>
<comment type="subcellular location">
    <subcellularLocation>
        <location evidence="1">Membrane</location>
    </subcellularLocation>
</comment>
<evidence type="ECO:0000256" key="8">
    <source>
        <dbReference type="ARBA" id="ARBA00022737"/>
    </source>
</evidence>
<dbReference type="EC" id="2.7.11.1" evidence="2"/>
<dbReference type="Pfam" id="PF23598">
    <property type="entry name" value="LRR_14"/>
    <property type="match status" value="1"/>
</dbReference>
<dbReference type="Pfam" id="PF13855">
    <property type="entry name" value="LRR_8"/>
    <property type="match status" value="1"/>
</dbReference>
<evidence type="ECO:0000256" key="14">
    <source>
        <dbReference type="ARBA" id="ARBA00023157"/>
    </source>
</evidence>
<dbReference type="SMART" id="SM00369">
    <property type="entry name" value="LRR_TYP"/>
    <property type="match status" value="22"/>
</dbReference>
<dbReference type="SUPFAM" id="SSF48726">
    <property type="entry name" value="Immunoglobulin"/>
    <property type="match status" value="5"/>
</dbReference>
<dbReference type="EMBL" id="SRSO01000028">
    <property type="protein sequence ID" value="TGV01071.1"/>
    <property type="molecule type" value="Genomic_DNA"/>
</dbReference>
<dbReference type="InterPro" id="IPR051420">
    <property type="entry name" value="Ser_Thr_Kinases_DiverseReg"/>
</dbReference>
<dbReference type="Gene3D" id="2.60.120.260">
    <property type="entry name" value="Galactose-binding domain-like"/>
    <property type="match status" value="1"/>
</dbReference>
<dbReference type="InterPro" id="IPR036179">
    <property type="entry name" value="Ig-like_dom_sf"/>
</dbReference>
<dbReference type="Proteomes" id="UP000307602">
    <property type="component" value="Unassembled WGS sequence"/>
</dbReference>
<protein>
    <recommendedName>
        <fullName evidence="2">non-specific serine/threonine protein kinase</fullName>
        <ecNumber evidence="2">2.7.11.1</ecNumber>
    </recommendedName>
</protein>
<dbReference type="SMART" id="SM00365">
    <property type="entry name" value="LRR_SD22"/>
    <property type="match status" value="16"/>
</dbReference>